<dbReference type="InterPro" id="IPR023214">
    <property type="entry name" value="HAD_sf"/>
</dbReference>
<name>A0A2T5RFY3_9FIRM</name>
<dbReference type="RefSeq" id="WP_108142489.1">
    <property type="nucleotide sequence ID" value="NZ_QAXS01000045.1"/>
</dbReference>
<comment type="similarity">
    <text evidence="3 6">Belongs to the trehalose phosphatase family.</text>
</comment>
<dbReference type="GO" id="GO:0005992">
    <property type="term" value="P:trehalose biosynthetic process"/>
    <property type="evidence" value="ECO:0007669"/>
    <property type="project" value="UniProtKB-UniPathway"/>
</dbReference>
<protein>
    <recommendedName>
        <fullName evidence="6">Trehalose 6-phosphate phosphatase</fullName>
        <ecNumber evidence="6">3.1.3.12</ecNumber>
    </recommendedName>
</protein>
<comment type="catalytic activity">
    <reaction evidence="1 6">
        <text>alpha,alpha-trehalose 6-phosphate + H2O = alpha,alpha-trehalose + phosphate</text>
        <dbReference type="Rhea" id="RHEA:23420"/>
        <dbReference type="ChEBI" id="CHEBI:15377"/>
        <dbReference type="ChEBI" id="CHEBI:16551"/>
        <dbReference type="ChEBI" id="CHEBI:43474"/>
        <dbReference type="ChEBI" id="CHEBI:58429"/>
        <dbReference type="EC" id="3.1.3.12"/>
    </reaction>
</comment>
<keyword evidence="6" id="KW-0479">Metal-binding</keyword>
<gene>
    <name evidence="8" type="ORF">C7957_13820</name>
    <name evidence="7" type="ORF">C8C76_14519</name>
</gene>
<evidence type="ECO:0000256" key="5">
    <source>
        <dbReference type="ARBA" id="ARBA00024179"/>
    </source>
</evidence>
<dbReference type="InterPro" id="IPR044651">
    <property type="entry name" value="OTSB-like"/>
</dbReference>
<dbReference type="Proteomes" id="UP000295176">
    <property type="component" value="Unassembled WGS sequence"/>
</dbReference>
<dbReference type="SUPFAM" id="SSF56784">
    <property type="entry name" value="HAD-like"/>
    <property type="match status" value="1"/>
</dbReference>
<comment type="function">
    <text evidence="5 6">Removes the phosphate from trehalose 6-phosphate to produce free trehalose.</text>
</comment>
<dbReference type="UniPathway" id="UPA00299"/>
<keyword evidence="6" id="KW-0460">Magnesium</keyword>
<evidence type="ECO:0000256" key="1">
    <source>
        <dbReference type="ARBA" id="ARBA00000500"/>
    </source>
</evidence>
<dbReference type="Gene3D" id="3.30.70.1020">
    <property type="entry name" value="Trehalose-6-phosphate phosphatase related protein, domain 2"/>
    <property type="match status" value="1"/>
</dbReference>
<keyword evidence="4 6" id="KW-0378">Hydrolase</keyword>
<dbReference type="NCBIfam" id="TIGR01484">
    <property type="entry name" value="HAD-SF-IIB"/>
    <property type="match status" value="1"/>
</dbReference>
<dbReference type="PANTHER" id="PTHR43768:SF3">
    <property type="entry name" value="TREHALOSE 6-PHOSPHATE PHOSPHATASE"/>
    <property type="match status" value="1"/>
</dbReference>
<dbReference type="GO" id="GO:0004805">
    <property type="term" value="F:trehalose-phosphatase activity"/>
    <property type="evidence" value="ECO:0007669"/>
    <property type="project" value="UniProtKB-EC"/>
</dbReference>
<dbReference type="GO" id="GO:0046872">
    <property type="term" value="F:metal ion binding"/>
    <property type="evidence" value="ECO:0007669"/>
    <property type="project" value="UniProtKB-KW"/>
</dbReference>
<comment type="caution">
    <text evidence="7">The sequence shown here is derived from an EMBL/GenBank/DDBJ whole genome shotgun (WGS) entry which is preliminary data.</text>
</comment>
<evidence type="ECO:0000256" key="4">
    <source>
        <dbReference type="ARBA" id="ARBA00022801"/>
    </source>
</evidence>
<evidence type="ECO:0000313" key="9">
    <source>
        <dbReference type="Proteomes" id="UP000244089"/>
    </source>
</evidence>
<dbReference type="PANTHER" id="PTHR43768">
    <property type="entry name" value="TREHALOSE 6-PHOSPHATE PHOSPHATASE"/>
    <property type="match status" value="1"/>
</dbReference>
<organism evidence="7 9">
    <name type="scientific">Halanaerobium saccharolyticum</name>
    <dbReference type="NCBI Taxonomy" id="43595"/>
    <lineage>
        <taxon>Bacteria</taxon>
        <taxon>Bacillati</taxon>
        <taxon>Bacillota</taxon>
        <taxon>Clostridia</taxon>
        <taxon>Halanaerobiales</taxon>
        <taxon>Halanaerobiaceae</taxon>
        <taxon>Halanaerobium</taxon>
    </lineage>
</organism>
<evidence type="ECO:0000256" key="2">
    <source>
        <dbReference type="ARBA" id="ARBA00005199"/>
    </source>
</evidence>
<dbReference type="OrthoDB" id="9797743at2"/>
<evidence type="ECO:0000256" key="6">
    <source>
        <dbReference type="RuleBase" id="RU361117"/>
    </source>
</evidence>
<proteinExistence type="inferred from homology"/>
<accession>A0A2T5RFY3</accession>
<comment type="pathway">
    <text evidence="2 6">Glycan biosynthesis; trehalose biosynthesis.</text>
</comment>
<dbReference type="Proteomes" id="UP000244089">
    <property type="component" value="Unassembled WGS sequence"/>
</dbReference>
<dbReference type="InterPro" id="IPR003337">
    <property type="entry name" value="Trehalose_PPase"/>
</dbReference>
<dbReference type="EMBL" id="SNXX01000038">
    <property type="protein sequence ID" value="TDP87840.1"/>
    <property type="molecule type" value="Genomic_DNA"/>
</dbReference>
<reference evidence="7 9" key="1">
    <citation type="submission" date="2018-04" db="EMBL/GenBank/DDBJ databases">
        <title>Subsurface microbial communities from deep shales in Ohio and West Virginia, USA.</title>
        <authorList>
            <person name="Wrighton K."/>
        </authorList>
    </citation>
    <scope>NUCLEOTIDE SEQUENCE [LARGE SCALE GENOMIC DNA]</scope>
    <source>
        <strain evidence="8 10">MSL 7</strain>
        <strain evidence="7 9">WC1</strain>
    </source>
</reference>
<dbReference type="Gene3D" id="3.40.50.1000">
    <property type="entry name" value="HAD superfamily/HAD-like"/>
    <property type="match status" value="1"/>
</dbReference>
<dbReference type="EMBL" id="QAXS01000045">
    <property type="protein sequence ID" value="PTV93274.1"/>
    <property type="molecule type" value="Genomic_DNA"/>
</dbReference>
<sequence>MNKKYLLDAHNLETVKKRIEAAENLLIFLDYDGTLAPFNPEQLSAYALPQIEKSLNIIKRKNKYYLNLVSGRKLSQLKNMLHLEDINYAGSHGLEIELSFEAEVVYPYQTKNIDILSQKNYDQVKRDYQKSDDVKVEDKGFGLALHFNSLEKQKEHEKKLDPLFAGSAYQLLSGREVIEIRPKGWDKGKAVDYMTQRIKENFELDSALRIYIGDDRTDEDAFEVLDDGITVYVKNDSNLNTKAEYYLENPEDTAKLLNNLAGEL</sequence>
<evidence type="ECO:0000256" key="3">
    <source>
        <dbReference type="ARBA" id="ARBA00008770"/>
    </source>
</evidence>
<comment type="cofactor">
    <cofactor evidence="6">
        <name>Mg(2+)</name>
        <dbReference type="ChEBI" id="CHEBI:18420"/>
    </cofactor>
</comment>
<dbReference type="Pfam" id="PF02358">
    <property type="entry name" value="Trehalose_PPase"/>
    <property type="match status" value="1"/>
</dbReference>
<dbReference type="NCBIfam" id="TIGR00685">
    <property type="entry name" value="T6PP"/>
    <property type="match status" value="1"/>
</dbReference>
<evidence type="ECO:0000313" key="7">
    <source>
        <dbReference type="EMBL" id="PTV93274.1"/>
    </source>
</evidence>
<evidence type="ECO:0000313" key="8">
    <source>
        <dbReference type="EMBL" id="TDP87840.1"/>
    </source>
</evidence>
<dbReference type="EC" id="3.1.3.12" evidence="6"/>
<dbReference type="AlphaFoldDB" id="A0A2T5RFY3"/>
<dbReference type="InterPro" id="IPR006379">
    <property type="entry name" value="HAD-SF_hydro_IIB"/>
</dbReference>
<evidence type="ECO:0000313" key="10">
    <source>
        <dbReference type="Proteomes" id="UP000295176"/>
    </source>
</evidence>
<dbReference type="InterPro" id="IPR036412">
    <property type="entry name" value="HAD-like_sf"/>
</dbReference>